<feature type="compositionally biased region" description="Polar residues" evidence="3">
    <location>
        <begin position="247"/>
        <end position="260"/>
    </location>
</feature>
<sequence>MVENEATIKQLRQSLISGNIDDVIGILTESDGVDIDFRDVTHDLQTILMFLCYVEIDTSSKLNVMAAILKKSPDVNIQDRLGRTALMHSCIANAPVVTERLLEVDDVDVSVFDVDGNTVMTYAILNCDAYTVEDLLDHVGGPELLNKPNLIGQTPLAIAGKRNDPAVMRLLKPHQQAATKIVEEFRKRRKPRNRDVTKQLPPAYSPSPERRVGNISNGNGCGGAGIGRGQNSAFSQYSSDSDDHGSNDITTADTCDSDPSTCAERPAYPRMMTSLSLTSPKMGRHHHKQDCLLTETLLHNQSKMFPNIAGMRVSSADAADIAVNYDNLRRGRRPSVSLPDLRNVTGTLVSSGNSSPAISATNSEGCSPTPDDPDSDDVFSQSYPTSQLLRTNGPKVTYQRQQSAGQLSLPDINRGIVTLVSPKSKNIGLSPLVRQRKISNSDDHLLQKSNKIRS</sequence>
<evidence type="ECO:0000313" key="4">
    <source>
        <dbReference type="EMBL" id="KAH3746755.1"/>
    </source>
</evidence>
<dbReference type="Gene3D" id="1.25.40.20">
    <property type="entry name" value="Ankyrin repeat-containing domain"/>
    <property type="match status" value="1"/>
</dbReference>
<reference evidence="4" key="1">
    <citation type="journal article" date="2019" name="bioRxiv">
        <title>The Genome of the Zebra Mussel, Dreissena polymorpha: A Resource for Invasive Species Research.</title>
        <authorList>
            <person name="McCartney M.A."/>
            <person name="Auch B."/>
            <person name="Kono T."/>
            <person name="Mallez S."/>
            <person name="Zhang Y."/>
            <person name="Obille A."/>
            <person name="Becker A."/>
            <person name="Abrahante J.E."/>
            <person name="Garbe J."/>
            <person name="Badalamenti J.P."/>
            <person name="Herman A."/>
            <person name="Mangelson H."/>
            <person name="Liachko I."/>
            <person name="Sullivan S."/>
            <person name="Sone E.D."/>
            <person name="Koren S."/>
            <person name="Silverstein K.A.T."/>
            <person name="Beckman K.B."/>
            <person name="Gohl D.M."/>
        </authorList>
    </citation>
    <scope>NUCLEOTIDE SEQUENCE</scope>
    <source>
        <strain evidence="4">Duluth1</strain>
        <tissue evidence="4">Whole animal</tissue>
    </source>
</reference>
<name>A0A9D4I3G3_DREPO</name>
<evidence type="ECO:0000256" key="1">
    <source>
        <dbReference type="ARBA" id="ARBA00022737"/>
    </source>
</evidence>
<protein>
    <submittedName>
        <fullName evidence="4">Uncharacterized protein</fullName>
    </submittedName>
</protein>
<dbReference type="Pfam" id="PF12796">
    <property type="entry name" value="Ank_2"/>
    <property type="match status" value="1"/>
</dbReference>
<dbReference type="EMBL" id="JAIWYP010000010">
    <property type="protein sequence ID" value="KAH3746755.1"/>
    <property type="molecule type" value="Genomic_DNA"/>
</dbReference>
<dbReference type="Proteomes" id="UP000828390">
    <property type="component" value="Unassembled WGS sequence"/>
</dbReference>
<feature type="compositionally biased region" description="Gly residues" evidence="3">
    <location>
        <begin position="219"/>
        <end position="228"/>
    </location>
</feature>
<evidence type="ECO:0000313" key="5">
    <source>
        <dbReference type="Proteomes" id="UP000828390"/>
    </source>
</evidence>
<keyword evidence="5" id="KW-1185">Reference proteome</keyword>
<dbReference type="InterPro" id="IPR002110">
    <property type="entry name" value="Ankyrin_rpt"/>
</dbReference>
<feature type="region of interest" description="Disordered" evidence="3">
    <location>
        <begin position="186"/>
        <end position="266"/>
    </location>
</feature>
<dbReference type="SMART" id="SM00248">
    <property type="entry name" value="ANK"/>
    <property type="match status" value="4"/>
</dbReference>
<evidence type="ECO:0000256" key="3">
    <source>
        <dbReference type="SAM" id="MobiDB-lite"/>
    </source>
</evidence>
<organism evidence="4 5">
    <name type="scientific">Dreissena polymorpha</name>
    <name type="common">Zebra mussel</name>
    <name type="synonym">Mytilus polymorpha</name>
    <dbReference type="NCBI Taxonomy" id="45954"/>
    <lineage>
        <taxon>Eukaryota</taxon>
        <taxon>Metazoa</taxon>
        <taxon>Spiralia</taxon>
        <taxon>Lophotrochozoa</taxon>
        <taxon>Mollusca</taxon>
        <taxon>Bivalvia</taxon>
        <taxon>Autobranchia</taxon>
        <taxon>Heteroconchia</taxon>
        <taxon>Euheterodonta</taxon>
        <taxon>Imparidentia</taxon>
        <taxon>Neoheterodontei</taxon>
        <taxon>Myida</taxon>
        <taxon>Dreissenoidea</taxon>
        <taxon>Dreissenidae</taxon>
        <taxon>Dreissena</taxon>
    </lineage>
</organism>
<accession>A0A9D4I3G3</accession>
<feature type="region of interest" description="Disordered" evidence="3">
    <location>
        <begin position="347"/>
        <end position="381"/>
    </location>
</feature>
<dbReference type="PANTHER" id="PTHR24198:SF165">
    <property type="entry name" value="ANKYRIN REPEAT-CONTAINING PROTEIN-RELATED"/>
    <property type="match status" value="1"/>
</dbReference>
<dbReference type="PANTHER" id="PTHR24198">
    <property type="entry name" value="ANKYRIN REPEAT AND PROTEIN KINASE DOMAIN-CONTAINING PROTEIN"/>
    <property type="match status" value="1"/>
</dbReference>
<dbReference type="InterPro" id="IPR036770">
    <property type="entry name" value="Ankyrin_rpt-contain_sf"/>
</dbReference>
<evidence type="ECO:0000256" key="2">
    <source>
        <dbReference type="ARBA" id="ARBA00023043"/>
    </source>
</evidence>
<keyword evidence="2" id="KW-0040">ANK repeat</keyword>
<comment type="caution">
    <text evidence="4">The sequence shown here is derived from an EMBL/GenBank/DDBJ whole genome shotgun (WGS) entry which is preliminary data.</text>
</comment>
<dbReference type="AlphaFoldDB" id="A0A9D4I3G3"/>
<dbReference type="SUPFAM" id="SSF48403">
    <property type="entry name" value="Ankyrin repeat"/>
    <property type="match status" value="1"/>
</dbReference>
<keyword evidence="1" id="KW-0677">Repeat</keyword>
<reference evidence="4" key="2">
    <citation type="submission" date="2020-11" db="EMBL/GenBank/DDBJ databases">
        <authorList>
            <person name="McCartney M.A."/>
            <person name="Auch B."/>
            <person name="Kono T."/>
            <person name="Mallez S."/>
            <person name="Becker A."/>
            <person name="Gohl D.M."/>
            <person name="Silverstein K.A.T."/>
            <person name="Koren S."/>
            <person name="Bechman K.B."/>
            <person name="Herman A."/>
            <person name="Abrahante J.E."/>
            <person name="Garbe J."/>
        </authorList>
    </citation>
    <scope>NUCLEOTIDE SEQUENCE</scope>
    <source>
        <strain evidence="4">Duluth1</strain>
        <tissue evidence="4">Whole animal</tissue>
    </source>
</reference>
<feature type="compositionally biased region" description="Polar residues" evidence="3">
    <location>
        <begin position="347"/>
        <end position="366"/>
    </location>
</feature>
<dbReference type="OrthoDB" id="5406014at2759"/>
<proteinExistence type="predicted"/>
<gene>
    <name evidence="4" type="ORF">DPMN_181171</name>
</gene>